<dbReference type="EMBL" id="AP027059">
    <property type="protein sequence ID" value="BDU50175.1"/>
    <property type="molecule type" value="Genomic_DNA"/>
</dbReference>
<dbReference type="PANTHER" id="PTHR21666">
    <property type="entry name" value="PEPTIDASE-RELATED"/>
    <property type="match status" value="1"/>
</dbReference>
<evidence type="ECO:0000259" key="3">
    <source>
        <dbReference type="PROSITE" id="PS51782"/>
    </source>
</evidence>
<dbReference type="GO" id="GO:0004222">
    <property type="term" value="F:metalloendopeptidase activity"/>
    <property type="evidence" value="ECO:0007669"/>
    <property type="project" value="TreeGrafter"/>
</dbReference>
<dbReference type="RefSeq" id="WP_307905109.1">
    <property type="nucleotide sequence ID" value="NZ_AP027059.1"/>
</dbReference>
<evidence type="ECO:0000256" key="1">
    <source>
        <dbReference type="ARBA" id="ARBA00022729"/>
    </source>
</evidence>
<proteinExistence type="predicted"/>
<reference evidence="4 5" key="1">
    <citation type="submission" date="2022-11" db="EMBL/GenBank/DDBJ databases">
        <title>Haliovirga abyssi gen. nov., sp. nov., a mesophilic fermentative bacterium isolated from the Iheya North hydrothermal field and the proposal of Haliovirgaceae fam. nov.</title>
        <authorList>
            <person name="Miyazaki U."/>
            <person name="Tame A."/>
            <person name="Miyazaki J."/>
            <person name="Takai K."/>
            <person name="Sawayama S."/>
            <person name="Kitajima M."/>
            <person name="Okamoto A."/>
            <person name="Nakagawa S."/>
        </authorList>
    </citation>
    <scope>NUCLEOTIDE SEQUENCE [LARGE SCALE GENOMIC DNA]</scope>
    <source>
        <strain evidence="4 5">IC12</strain>
    </source>
</reference>
<keyword evidence="2" id="KW-1133">Transmembrane helix</keyword>
<feature type="domain" description="LysM" evidence="3">
    <location>
        <begin position="145"/>
        <end position="188"/>
    </location>
</feature>
<dbReference type="CDD" id="cd12797">
    <property type="entry name" value="M23_peptidase"/>
    <property type="match status" value="1"/>
</dbReference>
<keyword evidence="2" id="KW-0472">Membrane</keyword>
<dbReference type="FunFam" id="2.70.70.10:FF:000006">
    <property type="entry name" value="M23 family peptidase"/>
    <property type="match status" value="1"/>
</dbReference>
<organism evidence="4 5">
    <name type="scientific">Haliovirga abyssi</name>
    <dbReference type="NCBI Taxonomy" id="2996794"/>
    <lineage>
        <taxon>Bacteria</taxon>
        <taxon>Fusobacteriati</taxon>
        <taxon>Fusobacteriota</taxon>
        <taxon>Fusobacteriia</taxon>
        <taxon>Fusobacteriales</taxon>
        <taxon>Haliovirgaceae</taxon>
        <taxon>Haliovirga</taxon>
    </lineage>
</organism>
<dbReference type="InterPro" id="IPR016047">
    <property type="entry name" value="M23ase_b-sheet_dom"/>
</dbReference>
<dbReference type="InterPro" id="IPR011055">
    <property type="entry name" value="Dup_hybrid_motif"/>
</dbReference>
<dbReference type="AlphaFoldDB" id="A0AAU9E1D1"/>
<evidence type="ECO:0000313" key="5">
    <source>
        <dbReference type="Proteomes" id="UP001321582"/>
    </source>
</evidence>
<dbReference type="KEGG" id="haby:HLVA_07440"/>
<dbReference type="SMART" id="SM00257">
    <property type="entry name" value="LysM"/>
    <property type="match status" value="2"/>
</dbReference>
<keyword evidence="5" id="KW-1185">Reference proteome</keyword>
<accession>A0AAU9E1D1</accession>
<dbReference type="Gene3D" id="3.10.350.10">
    <property type="entry name" value="LysM domain"/>
    <property type="match status" value="2"/>
</dbReference>
<dbReference type="Proteomes" id="UP001321582">
    <property type="component" value="Chromosome"/>
</dbReference>
<evidence type="ECO:0000256" key="2">
    <source>
        <dbReference type="SAM" id="Phobius"/>
    </source>
</evidence>
<dbReference type="InterPro" id="IPR050570">
    <property type="entry name" value="Cell_wall_metabolism_enzyme"/>
</dbReference>
<dbReference type="Pfam" id="PF01551">
    <property type="entry name" value="Peptidase_M23"/>
    <property type="match status" value="1"/>
</dbReference>
<dbReference type="Pfam" id="PF01476">
    <property type="entry name" value="LysM"/>
    <property type="match status" value="2"/>
</dbReference>
<feature type="transmembrane region" description="Helical" evidence="2">
    <location>
        <begin position="12"/>
        <end position="30"/>
    </location>
</feature>
<keyword evidence="2" id="KW-0812">Transmembrane</keyword>
<feature type="domain" description="LysM" evidence="3">
    <location>
        <begin position="95"/>
        <end position="139"/>
    </location>
</feature>
<dbReference type="Gene3D" id="2.70.70.10">
    <property type="entry name" value="Glucose Permease (Domain IIA)"/>
    <property type="match status" value="1"/>
</dbReference>
<protein>
    <recommendedName>
        <fullName evidence="3">LysM domain-containing protein</fullName>
    </recommendedName>
</protein>
<dbReference type="CDD" id="cd00118">
    <property type="entry name" value="LysM"/>
    <property type="match status" value="2"/>
</dbReference>
<dbReference type="PROSITE" id="PS51782">
    <property type="entry name" value="LYSM"/>
    <property type="match status" value="2"/>
</dbReference>
<dbReference type="InterPro" id="IPR036779">
    <property type="entry name" value="LysM_dom_sf"/>
</dbReference>
<evidence type="ECO:0000313" key="4">
    <source>
        <dbReference type="EMBL" id="BDU50175.1"/>
    </source>
</evidence>
<name>A0AAU9E1D1_9FUSO</name>
<keyword evidence="1" id="KW-0732">Signal</keyword>
<dbReference type="PANTHER" id="PTHR21666:SF289">
    <property type="entry name" value="L-ALA--D-GLU ENDOPEPTIDASE"/>
    <property type="match status" value="1"/>
</dbReference>
<dbReference type="SUPFAM" id="SSF51261">
    <property type="entry name" value="Duplicated hybrid motif"/>
    <property type="match status" value="1"/>
</dbReference>
<dbReference type="InterPro" id="IPR018392">
    <property type="entry name" value="LysM"/>
</dbReference>
<sequence length="341" mass="38936">MATNLSKRKIIKIFVYIMLFFSTVFILTIVKGNYQESGNGTDAITKGDISKINSENAGIQIIDYQYYTFEKDYSDVVNNLETDKKENENKKLKEIYYTVKRGDTLHGISQAVGQDMNIIVANNPKVKNGKIYAGQKLKILNKDGIYYTVKSRDTLGKISNKYKVKLASILEANNLNDTQIKKGEKIFIPNPNLDFVIKANRTRYAKKTFSNRTKFGWPVRYRGVTSPFGNRYHPVLKRYIFHTGVDLRARTGTALYSALDGKVTYSGWMSGYGRIVIIKHSKGYSTRYAHLSKSYVKVGQYVKKGQQIGKTGKTGRVTGPHLHFEIRKYGKPLNPMRFLKR</sequence>
<gene>
    <name evidence="4" type="ORF">HLVA_07440</name>
</gene>